<feature type="region of interest" description="Disordered" evidence="1">
    <location>
        <begin position="1"/>
        <end position="47"/>
    </location>
</feature>
<name>A0A0A8ZPN0_ARUDO</name>
<sequence length="47" mass="5254">MGRAGSELPLHVRPARDVVLPRRDRPRRQALVGQPGVGAPRLRPVHR</sequence>
<accession>A0A0A8ZPN0</accession>
<protein>
    <submittedName>
        <fullName evidence="2">Uncharacterized protein</fullName>
    </submittedName>
</protein>
<organism evidence="2">
    <name type="scientific">Arundo donax</name>
    <name type="common">Giant reed</name>
    <name type="synonym">Donax arundinaceus</name>
    <dbReference type="NCBI Taxonomy" id="35708"/>
    <lineage>
        <taxon>Eukaryota</taxon>
        <taxon>Viridiplantae</taxon>
        <taxon>Streptophyta</taxon>
        <taxon>Embryophyta</taxon>
        <taxon>Tracheophyta</taxon>
        <taxon>Spermatophyta</taxon>
        <taxon>Magnoliopsida</taxon>
        <taxon>Liliopsida</taxon>
        <taxon>Poales</taxon>
        <taxon>Poaceae</taxon>
        <taxon>PACMAD clade</taxon>
        <taxon>Arundinoideae</taxon>
        <taxon>Arundineae</taxon>
        <taxon>Arundo</taxon>
    </lineage>
</organism>
<feature type="compositionally biased region" description="Basic and acidic residues" evidence="1">
    <location>
        <begin position="14"/>
        <end position="23"/>
    </location>
</feature>
<dbReference type="AlphaFoldDB" id="A0A0A8ZPN0"/>
<reference evidence="2" key="1">
    <citation type="submission" date="2014-09" db="EMBL/GenBank/DDBJ databases">
        <authorList>
            <person name="Magalhaes I.L.F."/>
            <person name="Oliveira U."/>
            <person name="Santos F.R."/>
            <person name="Vidigal T.H.D.A."/>
            <person name="Brescovit A.D."/>
            <person name="Santos A.J."/>
        </authorList>
    </citation>
    <scope>NUCLEOTIDE SEQUENCE</scope>
    <source>
        <tissue evidence="2">Shoot tissue taken approximately 20 cm above the soil surface</tissue>
    </source>
</reference>
<evidence type="ECO:0000256" key="1">
    <source>
        <dbReference type="SAM" id="MobiDB-lite"/>
    </source>
</evidence>
<evidence type="ECO:0000313" key="2">
    <source>
        <dbReference type="EMBL" id="JAD39608.1"/>
    </source>
</evidence>
<proteinExistence type="predicted"/>
<reference evidence="2" key="2">
    <citation type="journal article" date="2015" name="Data Brief">
        <title>Shoot transcriptome of the giant reed, Arundo donax.</title>
        <authorList>
            <person name="Barrero R.A."/>
            <person name="Guerrero F.D."/>
            <person name="Moolhuijzen P."/>
            <person name="Goolsby J.A."/>
            <person name="Tidwell J."/>
            <person name="Bellgard S.E."/>
            <person name="Bellgard M.I."/>
        </authorList>
    </citation>
    <scope>NUCLEOTIDE SEQUENCE</scope>
    <source>
        <tissue evidence="2">Shoot tissue taken approximately 20 cm above the soil surface</tissue>
    </source>
</reference>
<dbReference type="EMBL" id="GBRH01258287">
    <property type="protein sequence ID" value="JAD39608.1"/>
    <property type="molecule type" value="Transcribed_RNA"/>
</dbReference>